<proteinExistence type="inferred from homology"/>
<evidence type="ECO:0000256" key="1">
    <source>
        <dbReference type="ARBA" id="ARBA00006987"/>
    </source>
</evidence>
<dbReference type="InterPro" id="IPR006311">
    <property type="entry name" value="TAT_signal"/>
</dbReference>
<dbReference type="Pfam" id="PF03401">
    <property type="entry name" value="TctC"/>
    <property type="match status" value="1"/>
</dbReference>
<dbReference type="PROSITE" id="PS51318">
    <property type="entry name" value="TAT"/>
    <property type="match status" value="1"/>
</dbReference>
<dbReference type="InterPro" id="IPR042100">
    <property type="entry name" value="Bug_dom1"/>
</dbReference>
<accession>A0A6J4J785</accession>
<protein>
    <submittedName>
        <fullName evidence="3">BUG/TctC family periplasmic protein</fullName>
    </submittedName>
</protein>
<dbReference type="SUPFAM" id="SSF53850">
    <property type="entry name" value="Periplasmic binding protein-like II"/>
    <property type="match status" value="1"/>
</dbReference>
<gene>
    <name evidence="3" type="ORF">AVDCRST_MAG08-3080</name>
</gene>
<evidence type="ECO:0000256" key="2">
    <source>
        <dbReference type="SAM" id="SignalP"/>
    </source>
</evidence>
<reference evidence="3" key="1">
    <citation type="submission" date="2020-02" db="EMBL/GenBank/DDBJ databases">
        <authorList>
            <person name="Meier V. D."/>
        </authorList>
    </citation>
    <scope>NUCLEOTIDE SEQUENCE</scope>
    <source>
        <strain evidence="3">AVDCRST_MAG08</strain>
    </source>
</reference>
<sequence length="331" mass="34620">MSDAWRPGRRGFLLGAAALGSAAGSARAQPGGFSPSRPVTLVVNSPAGGSTDFSARLVAEPLSARLGVPVVVENRPGGAGVVGVQHAARARPDGHTLLVGYSGTITGWPPVRGTADFDPQRDFAPVALLTEAPQVMMVHPSVPAATLPEFIAHAKARPGQLAYGSSGNGSLQHLGTELLKHRTGIDLLHVSYRGTGETIADFLSGRLQFYMTTPPPVLPSVRDGKLRAIAMASPRRHPSLPDVPTTAEAGLTDYAAEAWFGLFAQAATPPEIIARYAREAEAVLAEPAVANRALEAGAFARFEDPATLRARVERETAAWTALVKAVGIKPD</sequence>
<dbReference type="EMBL" id="CADCTG010000229">
    <property type="protein sequence ID" value="CAA9268771.1"/>
    <property type="molecule type" value="Genomic_DNA"/>
</dbReference>
<dbReference type="AlphaFoldDB" id="A0A6J4J785"/>
<dbReference type="CDD" id="cd07012">
    <property type="entry name" value="PBP2_Bug_TTT"/>
    <property type="match status" value="1"/>
</dbReference>
<dbReference type="PIRSF" id="PIRSF017082">
    <property type="entry name" value="YflP"/>
    <property type="match status" value="1"/>
</dbReference>
<evidence type="ECO:0000313" key="3">
    <source>
        <dbReference type="EMBL" id="CAA9268771.1"/>
    </source>
</evidence>
<dbReference type="PANTHER" id="PTHR42928:SF5">
    <property type="entry name" value="BLR1237 PROTEIN"/>
    <property type="match status" value="1"/>
</dbReference>
<name>A0A6J4J785_9PROT</name>
<comment type="similarity">
    <text evidence="1">Belongs to the UPF0065 (bug) family.</text>
</comment>
<dbReference type="Gene3D" id="3.40.190.10">
    <property type="entry name" value="Periplasmic binding protein-like II"/>
    <property type="match status" value="1"/>
</dbReference>
<organism evidence="3">
    <name type="scientific">uncultured Acetobacteraceae bacterium</name>
    <dbReference type="NCBI Taxonomy" id="169975"/>
    <lineage>
        <taxon>Bacteria</taxon>
        <taxon>Pseudomonadati</taxon>
        <taxon>Pseudomonadota</taxon>
        <taxon>Alphaproteobacteria</taxon>
        <taxon>Acetobacterales</taxon>
        <taxon>Acetobacteraceae</taxon>
        <taxon>environmental samples</taxon>
    </lineage>
</organism>
<keyword evidence="2" id="KW-0732">Signal</keyword>
<feature type="chain" id="PRO_5026712408" evidence="2">
    <location>
        <begin position="29"/>
        <end position="331"/>
    </location>
</feature>
<dbReference type="Gene3D" id="3.40.190.150">
    <property type="entry name" value="Bordetella uptake gene, domain 1"/>
    <property type="match status" value="1"/>
</dbReference>
<dbReference type="InterPro" id="IPR005064">
    <property type="entry name" value="BUG"/>
</dbReference>
<dbReference type="PANTHER" id="PTHR42928">
    <property type="entry name" value="TRICARBOXYLATE-BINDING PROTEIN"/>
    <property type="match status" value="1"/>
</dbReference>
<feature type="signal peptide" evidence="2">
    <location>
        <begin position="1"/>
        <end position="28"/>
    </location>
</feature>